<keyword evidence="1" id="KW-0175">Coiled coil</keyword>
<organism evidence="3 4">
    <name type="scientific">Paramecium sonneborni</name>
    <dbReference type="NCBI Taxonomy" id="65129"/>
    <lineage>
        <taxon>Eukaryota</taxon>
        <taxon>Sar</taxon>
        <taxon>Alveolata</taxon>
        <taxon>Ciliophora</taxon>
        <taxon>Intramacronucleata</taxon>
        <taxon>Oligohymenophorea</taxon>
        <taxon>Peniculida</taxon>
        <taxon>Parameciidae</taxon>
        <taxon>Paramecium</taxon>
    </lineage>
</organism>
<evidence type="ECO:0000313" key="3">
    <source>
        <dbReference type="EMBL" id="CAD8100864.1"/>
    </source>
</evidence>
<feature type="coiled-coil region" evidence="1">
    <location>
        <begin position="1622"/>
        <end position="1659"/>
    </location>
</feature>
<evidence type="ECO:0000313" key="4">
    <source>
        <dbReference type="Proteomes" id="UP000692954"/>
    </source>
</evidence>
<dbReference type="Pfam" id="PF13385">
    <property type="entry name" value="Laminin_G_3"/>
    <property type="match status" value="1"/>
</dbReference>
<reference evidence="3" key="1">
    <citation type="submission" date="2021-01" db="EMBL/GenBank/DDBJ databases">
        <authorList>
            <consortium name="Genoscope - CEA"/>
            <person name="William W."/>
        </authorList>
    </citation>
    <scope>NUCLEOTIDE SEQUENCE</scope>
</reference>
<dbReference type="OrthoDB" id="299605at2759"/>
<feature type="compositionally biased region" description="Polar residues" evidence="2">
    <location>
        <begin position="1433"/>
        <end position="1448"/>
    </location>
</feature>
<feature type="region of interest" description="Disordered" evidence="2">
    <location>
        <begin position="1433"/>
        <end position="1489"/>
    </location>
</feature>
<accession>A0A8S1PD56</accession>
<dbReference type="PANTHER" id="PTHR45975:SF2">
    <property type="entry name" value="NUCLEOSOME-REMODELING FACTOR SUBUNIT BPTF"/>
    <property type="match status" value="1"/>
</dbReference>
<dbReference type="GO" id="GO:0000978">
    <property type="term" value="F:RNA polymerase II cis-regulatory region sequence-specific DNA binding"/>
    <property type="evidence" value="ECO:0007669"/>
    <property type="project" value="TreeGrafter"/>
</dbReference>
<dbReference type="InterPro" id="IPR001680">
    <property type="entry name" value="WD40_rpt"/>
</dbReference>
<protein>
    <recommendedName>
        <fullName evidence="5">WD40-repeat-containing domain</fullName>
    </recommendedName>
</protein>
<dbReference type="EMBL" id="CAJJDN010000074">
    <property type="protein sequence ID" value="CAD8100864.1"/>
    <property type="molecule type" value="Genomic_DNA"/>
</dbReference>
<feature type="compositionally biased region" description="Basic and acidic residues" evidence="2">
    <location>
        <begin position="1040"/>
        <end position="1056"/>
    </location>
</feature>
<dbReference type="Pfam" id="PF00400">
    <property type="entry name" value="WD40"/>
    <property type="match status" value="2"/>
</dbReference>
<feature type="compositionally biased region" description="Low complexity" evidence="2">
    <location>
        <begin position="1468"/>
        <end position="1489"/>
    </location>
</feature>
<evidence type="ECO:0008006" key="5">
    <source>
        <dbReference type="Google" id="ProtNLM"/>
    </source>
</evidence>
<feature type="region of interest" description="Disordered" evidence="2">
    <location>
        <begin position="1034"/>
        <end position="1056"/>
    </location>
</feature>
<proteinExistence type="predicted"/>
<dbReference type="SMART" id="SM00320">
    <property type="entry name" value="WD40"/>
    <property type="match status" value="2"/>
</dbReference>
<comment type="caution">
    <text evidence="3">The sequence shown here is derived from an EMBL/GenBank/DDBJ whole genome shotgun (WGS) entry which is preliminary data.</text>
</comment>
<dbReference type="InterPro" id="IPR038028">
    <property type="entry name" value="BPTF"/>
</dbReference>
<evidence type="ECO:0000256" key="1">
    <source>
        <dbReference type="SAM" id="Coils"/>
    </source>
</evidence>
<dbReference type="GO" id="GO:0006357">
    <property type="term" value="P:regulation of transcription by RNA polymerase II"/>
    <property type="evidence" value="ECO:0007669"/>
    <property type="project" value="InterPro"/>
</dbReference>
<dbReference type="GO" id="GO:0016589">
    <property type="term" value="C:NURF complex"/>
    <property type="evidence" value="ECO:0007669"/>
    <property type="project" value="InterPro"/>
</dbReference>
<dbReference type="PANTHER" id="PTHR45975">
    <property type="entry name" value="NUCLEOSOME-REMODELING FACTOR SUBUNIT BPTF"/>
    <property type="match status" value="1"/>
</dbReference>
<gene>
    <name evidence="3" type="ORF">PSON_ATCC_30995.1.T0740254</name>
</gene>
<keyword evidence="4" id="KW-1185">Reference proteome</keyword>
<name>A0A8S1PD56_9CILI</name>
<dbReference type="Proteomes" id="UP000692954">
    <property type="component" value="Unassembled WGS sequence"/>
</dbReference>
<sequence>METVLQESILALTFNHERSSIIYLAQPSFQGENPINELIELDLHNQTVLERYIISKQLPNQPPFMLITSKRKGYLILAFQPSLMEIWQLGNSAQGFNQSIWSGETKGRSGYEIQHADVSNLDGILFFSAMDQRNIYCANIDDTIQSNSLELNLSKLRLPERVNVNDLKCHPTDYKICSACSDGFVRVWNQTTQTQLNSIQDENNIIISLAFQQDGQKLLCGSDNGKILCYDAKSLGDRNILLAIYQLEQNHNNGLLCLHWANYNGAINCNQFLAYLYDGSIKLLNIKLLVPQDMIRDQKISKSKKQELFGSIKEIQNLLVIKNDLKYNAQRQQPNIGLSKFIQIHPYANFISLNSIKTLPDQTLQSQIFYQYKTQIILLNDNTNLLAEYPVSSQQYQYSFQELFPDEKNRILTQRYLYYIDQHTMEIKQYCLAKGMLKSIANLKQMILVENPIFYSLSIRPNSLKYAQRTQFLLSYKIETTYRCCTVMSNEGVLSDILKEYPARFSMFLGQESWANPPLFLLYEDRSSYSIIFEDSLPQEEDMLKLLNKQDKDKLQNQMKQSLNLKVQRMFWTPLRSGFVVIYQPMNENILKFSRNRNAENNLLDLLMQSGIEMSFKFGTDEQLTDLVWQKDQNIAAVVTIHNVYIVDDSLNTLKLISLQPQVNKKNRILLTYWMAQTLILQTKFHILYVLLNGTCASIQSIDNYEEKNVLSALLWDRMILLCQSHSKKQNNIEIKTKFINILQPVLQGHIHNKRFFNQIVDESTITKLLLTFANPNIDYSLIKDLEQFVSCAKFIIQLDDCNQFTKHQKAKYFMNTLDHENLSETLFGGGGIINNEDLQQQLIKKIKDRRFEYFQVLLEQAKQFYLMTFQYKIAAEIDAILNKQPNFILQILKKQKQINNIDEYLTKEYTNNDEAIQLAHKVQNQGNLFFRDNIKQLIELLTQQQEQIKNNQDMQNMLPSHYFTDYLLEKLKQIQNMKSLHNKVEFGKDKFNLIYEDIRNEEDDEESVVDNKVIRLFDRLTYDSIGFFLGVGGQPQSHQDNKMFDGKNDDEKQRQDQQYDFNENDTKEFQELLIYWRIDEGKGNKIGDYGNYNCVGDIYVNKEISSETEHLWEKLEESDPMDIQDLWGNYCSAQQGFELGPQAGIQTRKKNYWKKNKLSDFTIEMWIKPLQSSGQILQVDQNFILNINELNIEVIIDGQIVQFNLDENDEYNPINQPQVKLNFWNHICLSYEQSASVLYLYIAAKYQFSCQELEISHDLFKNKNLILGQTTQEPNVKYNVIKCMITEFRFWKQKFQLKEVRDGYRQPLPIVHEKQKEIKIDIKQDSKPKPTTGLNAFQGLKLDFALESIEEKPIKQIQIQQEDDGQGTTQIEQANSDFGWFGGSQPNQISNNNNFEFDSNFNAFAQAAVSQVKQGEWGNDFGEFASFEQTQAKSKTNNEFSSFSNDNTKTHQLEPQQKQKNKEEPKQLQQQKSKQDQPNVQQQQVQLQQDKAQLNQQQIPQKNSIQEIQQIVDQAVKQFGLKQTKEGVENLQKAFQKLNDYLQGNKEKLQRIQKFIVHCAQYRFAFQLLIGINQMHEKGNFKKEIYMHLILIHQNIIPSHKLHWIIQSIFICIEYENTALAETLLNQLKQSLDKVKLTEEDNQLLKDCEQKLSKLQDKKNSGLYKLTCPYCKSHFPFKGIKKCNKCNKDFFICQFKLLCISKVDCLRCKACESVFSKESVQVGQKCPYCHLDALIVPGA</sequence>
<evidence type="ECO:0000256" key="2">
    <source>
        <dbReference type="SAM" id="MobiDB-lite"/>
    </source>
</evidence>